<protein>
    <recommendedName>
        <fullName evidence="8">Cardiolipin synthase</fullName>
        <ecNumber evidence="8">2.7.8.-</ecNumber>
    </recommendedName>
</protein>
<evidence type="ECO:0000256" key="6">
    <source>
        <dbReference type="ARBA" id="ARBA00022989"/>
    </source>
</evidence>
<dbReference type="Gene3D" id="3.30.870.10">
    <property type="entry name" value="Endonuclease Chain A"/>
    <property type="match status" value="2"/>
</dbReference>
<dbReference type="PANTHER" id="PTHR21248:SF22">
    <property type="entry name" value="PHOSPHOLIPASE D"/>
    <property type="match status" value="1"/>
</dbReference>
<keyword evidence="5" id="KW-0677">Repeat</keyword>
<dbReference type="CDD" id="cd09159">
    <property type="entry name" value="PLDc_ybhO_like_2"/>
    <property type="match status" value="1"/>
</dbReference>
<proteinExistence type="predicted"/>
<organism evidence="11 12">
    <name type="scientific">Paucimonas lemoignei</name>
    <name type="common">Pseudomonas lemoignei</name>
    <dbReference type="NCBI Taxonomy" id="29443"/>
    <lineage>
        <taxon>Bacteria</taxon>
        <taxon>Pseudomonadati</taxon>
        <taxon>Pseudomonadota</taxon>
        <taxon>Betaproteobacteria</taxon>
        <taxon>Burkholderiales</taxon>
        <taxon>Burkholderiaceae</taxon>
        <taxon>Paucimonas</taxon>
    </lineage>
</organism>
<keyword evidence="4 9" id="KW-0812">Transmembrane</keyword>
<keyword evidence="7 9" id="KW-0472">Membrane</keyword>
<dbReference type="RefSeq" id="WP_132258654.1">
    <property type="nucleotide sequence ID" value="NZ_SLZQ01000005.1"/>
</dbReference>
<dbReference type="CDD" id="cd09110">
    <property type="entry name" value="PLDc_CLS_1"/>
    <property type="match status" value="1"/>
</dbReference>
<keyword evidence="12" id="KW-1185">Reference proteome</keyword>
<dbReference type="GO" id="GO:0008808">
    <property type="term" value="F:cardiolipin synthase activity"/>
    <property type="evidence" value="ECO:0007669"/>
    <property type="project" value="UniProtKB-UniRule"/>
</dbReference>
<dbReference type="PROSITE" id="PS50035">
    <property type="entry name" value="PLD"/>
    <property type="match status" value="2"/>
</dbReference>
<dbReference type="Pfam" id="PF13091">
    <property type="entry name" value="PLDc_2"/>
    <property type="match status" value="2"/>
</dbReference>
<keyword evidence="6 9" id="KW-1133">Transmembrane helix</keyword>
<accession>A0A4R3HXL2</accession>
<dbReference type="EMBL" id="SLZQ01000005">
    <property type="protein sequence ID" value="TCS36935.1"/>
    <property type="molecule type" value="Genomic_DNA"/>
</dbReference>
<evidence type="ECO:0000256" key="4">
    <source>
        <dbReference type="ARBA" id="ARBA00022692"/>
    </source>
</evidence>
<comment type="caution">
    <text evidence="11">The sequence shown here is derived from an EMBL/GenBank/DDBJ whole genome shotgun (WGS) entry which is preliminary data.</text>
</comment>
<dbReference type="NCBIfam" id="TIGR04265">
    <property type="entry name" value="bac_cardiolipin"/>
    <property type="match status" value="1"/>
</dbReference>
<dbReference type="InterPro" id="IPR001736">
    <property type="entry name" value="PLipase_D/transphosphatidylase"/>
</dbReference>
<evidence type="ECO:0000256" key="3">
    <source>
        <dbReference type="ARBA" id="ARBA00022679"/>
    </source>
</evidence>
<evidence type="ECO:0000256" key="7">
    <source>
        <dbReference type="ARBA" id="ARBA00023136"/>
    </source>
</evidence>
<dbReference type="OrthoDB" id="9762009at2"/>
<dbReference type="PANTHER" id="PTHR21248">
    <property type="entry name" value="CARDIOLIPIN SYNTHASE"/>
    <property type="match status" value="1"/>
</dbReference>
<gene>
    <name evidence="11" type="ORF">EDC30_105157</name>
</gene>
<evidence type="ECO:0000256" key="9">
    <source>
        <dbReference type="SAM" id="Phobius"/>
    </source>
</evidence>
<feature type="domain" description="PLD phosphodiesterase" evidence="10">
    <location>
        <begin position="344"/>
        <end position="371"/>
    </location>
</feature>
<dbReference type="SMART" id="SM00155">
    <property type="entry name" value="PLDc"/>
    <property type="match status" value="2"/>
</dbReference>
<sequence>MPGKTPSATNKIAVIIAAAVGILLALLVVINFTLGEKKVQRDIPHLHSIHDEQFLRIMGVMMGPTIARGNRIEALLNGDQIFPAMLQAIRSAKQSIMFETYIYWSGDIGREFADALAERARAGVRVHVLLDWVGSSKMDDEQIDAMREAGVEILKYRPLRWYHISRLNNRTHRKLLIVDGRVGFTGGVGIADKWKGNGQDPEHWRDSHFRVEGPVVSQMQAVAMDNWMQTTGKVLHGTDYFPALEPAGTSPAQVFSSSPSGGSESMELMYLLAITASTKSIHLSNSYFVPNDLVIRALLGAVKRGVKVKIIVPGKHIDTETVRRASRGRWGELLKAGVEIYEYQPTMFHCKVMIVDGLLVSVGSTNFDDRSFRLNDEANLNVYDEVFASKQQAIFEKDLQQSRRITLEQWQSRPLWEKIVEHTLALASPLL</sequence>
<name>A0A4R3HXL2_PAULE</name>
<dbReference type="GO" id="GO:0005886">
    <property type="term" value="C:plasma membrane"/>
    <property type="evidence" value="ECO:0007669"/>
    <property type="project" value="UniProtKB-SubCell"/>
</dbReference>
<evidence type="ECO:0000256" key="8">
    <source>
        <dbReference type="NCBIfam" id="TIGR04265"/>
    </source>
</evidence>
<dbReference type="Proteomes" id="UP000295382">
    <property type="component" value="Unassembled WGS sequence"/>
</dbReference>
<comment type="subcellular location">
    <subcellularLocation>
        <location evidence="1">Cell membrane</location>
    </subcellularLocation>
</comment>
<evidence type="ECO:0000259" key="10">
    <source>
        <dbReference type="PROSITE" id="PS50035"/>
    </source>
</evidence>
<evidence type="ECO:0000313" key="11">
    <source>
        <dbReference type="EMBL" id="TCS36935.1"/>
    </source>
</evidence>
<evidence type="ECO:0000256" key="2">
    <source>
        <dbReference type="ARBA" id="ARBA00022475"/>
    </source>
</evidence>
<dbReference type="EC" id="2.7.8.-" evidence="8"/>
<evidence type="ECO:0000313" key="12">
    <source>
        <dbReference type="Proteomes" id="UP000295382"/>
    </source>
</evidence>
<reference evidence="11 12" key="1">
    <citation type="submission" date="2019-03" db="EMBL/GenBank/DDBJ databases">
        <title>Genomic Encyclopedia of Type Strains, Phase IV (KMG-IV): sequencing the most valuable type-strain genomes for metagenomic binning, comparative biology and taxonomic classification.</title>
        <authorList>
            <person name="Goeker M."/>
        </authorList>
    </citation>
    <scope>NUCLEOTIDE SEQUENCE [LARGE SCALE GENOMIC DNA]</scope>
    <source>
        <strain evidence="11 12">DSM 7445</strain>
    </source>
</reference>
<dbReference type="SUPFAM" id="SSF56024">
    <property type="entry name" value="Phospholipase D/nuclease"/>
    <property type="match status" value="2"/>
</dbReference>
<feature type="domain" description="PLD phosphodiesterase" evidence="10">
    <location>
        <begin position="167"/>
        <end position="194"/>
    </location>
</feature>
<dbReference type="InterPro" id="IPR022924">
    <property type="entry name" value="Cardiolipin_synthase"/>
</dbReference>
<feature type="transmembrane region" description="Helical" evidence="9">
    <location>
        <begin position="12"/>
        <end position="34"/>
    </location>
</feature>
<dbReference type="AlphaFoldDB" id="A0A4R3HXL2"/>
<evidence type="ECO:0000256" key="1">
    <source>
        <dbReference type="ARBA" id="ARBA00004236"/>
    </source>
</evidence>
<evidence type="ECO:0000256" key="5">
    <source>
        <dbReference type="ARBA" id="ARBA00022737"/>
    </source>
</evidence>
<dbReference type="GO" id="GO:0032049">
    <property type="term" value="P:cardiolipin biosynthetic process"/>
    <property type="evidence" value="ECO:0007669"/>
    <property type="project" value="UniProtKB-UniRule"/>
</dbReference>
<dbReference type="InterPro" id="IPR025202">
    <property type="entry name" value="PLD-like_dom"/>
</dbReference>
<keyword evidence="3" id="KW-0808">Transferase</keyword>
<keyword evidence="2" id="KW-1003">Cell membrane</keyword>